<feature type="active site" description="Proton acceptor" evidence="2">
    <location>
        <position position="122"/>
    </location>
</feature>
<dbReference type="RefSeq" id="WP_138538110.1">
    <property type="nucleotide sequence ID" value="NZ_CP045429.1"/>
</dbReference>
<gene>
    <name evidence="4" type="primary">thpR</name>
    <name evidence="4" type="ORF">CWC22_019285</name>
</gene>
<comment type="catalytic activity">
    <reaction evidence="2">
        <text>a 3'-end 2',3'-cyclophospho-ribonucleotide-RNA + H2O = a 3'-end 2'-phospho-ribonucleotide-RNA + H(+)</text>
        <dbReference type="Rhea" id="RHEA:11828"/>
        <dbReference type="Rhea" id="RHEA-COMP:10464"/>
        <dbReference type="Rhea" id="RHEA-COMP:17353"/>
        <dbReference type="ChEBI" id="CHEBI:15377"/>
        <dbReference type="ChEBI" id="CHEBI:15378"/>
        <dbReference type="ChEBI" id="CHEBI:83064"/>
        <dbReference type="ChEBI" id="CHEBI:173113"/>
        <dbReference type="EC" id="3.1.4.58"/>
    </reaction>
</comment>
<dbReference type="PANTHER" id="PTHR35561">
    <property type="entry name" value="RNA 2',3'-CYCLIC PHOSPHODIESTERASE"/>
    <property type="match status" value="1"/>
</dbReference>
<dbReference type="Gene3D" id="3.90.1140.10">
    <property type="entry name" value="Cyclic phosphodiesterase"/>
    <property type="match status" value="1"/>
</dbReference>
<dbReference type="EMBL" id="CP045429">
    <property type="protein sequence ID" value="QPB85013.1"/>
    <property type="molecule type" value="Genomic_DNA"/>
</dbReference>
<evidence type="ECO:0000313" key="5">
    <source>
        <dbReference type="Proteomes" id="UP000305729"/>
    </source>
</evidence>
<feature type="domain" description="Phosphoesterase HXTX" evidence="3">
    <location>
        <begin position="17"/>
        <end position="86"/>
    </location>
</feature>
<dbReference type="InterPro" id="IPR014051">
    <property type="entry name" value="Phosphoesterase_HXTX"/>
</dbReference>
<dbReference type="Proteomes" id="UP000305729">
    <property type="component" value="Chromosome 1"/>
</dbReference>
<dbReference type="NCBIfam" id="TIGR02258">
    <property type="entry name" value="2_5_ligase"/>
    <property type="match status" value="1"/>
</dbReference>
<evidence type="ECO:0000256" key="2">
    <source>
        <dbReference type="HAMAP-Rule" id="MF_01940"/>
    </source>
</evidence>
<dbReference type="InterPro" id="IPR009097">
    <property type="entry name" value="Cyclic_Pdiesterase"/>
</dbReference>
<comment type="similarity">
    <text evidence="2">Belongs to the 2H phosphoesterase superfamily. ThpR family.</text>
</comment>
<proteinExistence type="inferred from homology"/>
<feature type="short sequence motif" description="HXTX 1" evidence="2">
    <location>
        <begin position="40"/>
        <end position="43"/>
    </location>
</feature>
<name>A0A5S3UXL3_9GAMM</name>
<dbReference type="Pfam" id="PF02834">
    <property type="entry name" value="LigT_PEase"/>
    <property type="match status" value="1"/>
</dbReference>
<sequence>MTKRLFFGIEVDEPGQAQIAAWLRTQVSASKAPTKQENWHLTLAFLGQVEAQHDAELVAFAHQLQVPEFTLTFAHTGYWSGNGIFYLRPEPVPSQLRALAEPLRALGTELGLHRDRLPFSPHITLFRGHKTEPVVHAPMTPLILSVTQFHLYHSYRCDTRGLIYQPIESFHLSAAD</sequence>
<evidence type="ECO:0000313" key="4">
    <source>
        <dbReference type="EMBL" id="QPB85013.1"/>
    </source>
</evidence>
<dbReference type="STRING" id="43658.AT705_11920"/>
<evidence type="ECO:0000256" key="1">
    <source>
        <dbReference type="ARBA" id="ARBA00022801"/>
    </source>
</evidence>
<dbReference type="EC" id="3.1.4.58" evidence="2"/>
<dbReference type="InterPro" id="IPR004175">
    <property type="entry name" value="RNA_CPDase"/>
</dbReference>
<keyword evidence="1 2" id="KW-0378">Hydrolase</keyword>
<dbReference type="PANTHER" id="PTHR35561:SF1">
    <property type="entry name" value="RNA 2',3'-CYCLIC PHOSPHODIESTERASE"/>
    <property type="match status" value="1"/>
</dbReference>
<dbReference type="HAMAP" id="MF_01940">
    <property type="entry name" value="RNA_CPDase"/>
    <property type="match status" value="1"/>
</dbReference>
<dbReference type="SUPFAM" id="SSF55144">
    <property type="entry name" value="LigT-like"/>
    <property type="match status" value="1"/>
</dbReference>
<comment type="function">
    <text evidence="2">Hydrolyzes RNA 2',3'-cyclic phosphodiester to an RNA 2'-phosphomonoester.</text>
</comment>
<dbReference type="AlphaFoldDB" id="A0A5S3UXL3"/>
<accession>A0A5S3UXL3</accession>
<dbReference type="GO" id="GO:0008664">
    <property type="term" value="F:RNA 2',3'-cyclic 3'-phosphodiesterase activity"/>
    <property type="evidence" value="ECO:0007669"/>
    <property type="project" value="UniProtKB-EC"/>
</dbReference>
<feature type="short sequence motif" description="HXTX 2" evidence="2">
    <location>
        <begin position="122"/>
        <end position="125"/>
    </location>
</feature>
<dbReference type="GO" id="GO:0004113">
    <property type="term" value="F:2',3'-cyclic-nucleotide 3'-phosphodiesterase activity"/>
    <property type="evidence" value="ECO:0007669"/>
    <property type="project" value="InterPro"/>
</dbReference>
<reference evidence="4 5" key="1">
    <citation type="submission" date="2019-10" db="EMBL/GenBank/DDBJ databases">
        <title>Pseudoalteromonas rubra S4059.</title>
        <authorList>
            <person name="Paulsen S."/>
            <person name="Wang X."/>
        </authorList>
    </citation>
    <scope>NUCLEOTIDE SEQUENCE [LARGE SCALE GENOMIC DNA]</scope>
    <source>
        <strain evidence="4 5">S4059</strain>
    </source>
</reference>
<organism evidence="4 5">
    <name type="scientific">Pseudoalteromonas rubra</name>
    <dbReference type="NCBI Taxonomy" id="43658"/>
    <lineage>
        <taxon>Bacteria</taxon>
        <taxon>Pseudomonadati</taxon>
        <taxon>Pseudomonadota</taxon>
        <taxon>Gammaproteobacteria</taxon>
        <taxon>Alteromonadales</taxon>
        <taxon>Pseudoalteromonadaceae</taxon>
        <taxon>Pseudoalteromonas</taxon>
    </lineage>
</organism>
<evidence type="ECO:0000259" key="3">
    <source>
        <dbReference type="Pfam" id="PF02834"/>
    </source>
</evidence>
<feature type="active site" description="Proton donor" evidence="2">
    <location>
        <position position="40"/>
    </location>
</feature>
<protein>
    <recommendedName>
        <fullName evidence="2">RNA 2',3'-cyclic phosphodiesterase</fullName>
        <shortName evidence="2">RNA 2',3'-CPDase</shortName>
        <ecNumber evidence="2">3.1.4.58</ecNumber>
    </recommendedName>
</protein>